<gene>
    <name evidence="2" type="ORF">NCTC13456_03344</name>
</gene>
<evidence type="ECO:0000256" key="1">
    <source>
        <dbReference type="SAM" id="SignalP"/>
    </source>
</evidence>
<reference evidence="2 3" key="1">
    <citation type="submission" date="2018-06" db="EMBL/GenBank/DDBJ databases">
        <authorList>
            <consortium name="Pathogen Informatics"/>
            <person name="Doyle S."/>
        </authorList>
    </citation>
    <scope>NUCLEOTIDE SEQUENCE [LARGE SCALE GENOMIC DNA]</scope>
    <source>
        <strain evidence="2 3">NCTC13456</strain>
    </source>
</reference>
<keyword evidence="1" id="KW-0732">Signal</keyword>
<feature type="signal peptide" evidence="1">
    <location>
        <begin position="1"/>
        <end position="20"/>
    </location>
</feature>
<sequence length="1175" mass="136011">MKKSSLAILFFIIINNIALSQSIEIENIKSVTTNPNSWVFGNYSNEGNVDKATGKFNFEIPLGSIDINNYSLPIKLQYSTSGVKVNDEASEIGLGWNLMAGGQVTRIPNGNPDDVRVIPLDHVLFTGVGVPTNSPHIDHTFTWRKPINTKHFSGSATNGYYDYYSKNFPIPRKTYGNIDLNDYTISSILHMQTVRYNYENQRDIFHVAIGDLNFHFMLNLKKEYHDPDKTLSIEGLDKFEAIVLDNSEIKVEFINGNNGYYKYWQSKPVSRSLPVNFISSFIVTDNRGIKYYFDQYTFDDSQYIASIYDHSKDALDNYRTIQLIMQDSQVNNWSISKIEFPNKETIEFKYKKSAIKQKYPVSRTHYGEYTNKEYNLKPQKLPYGIDYLTSEREKLYLSEIKTNLQKIVFVNSFDDVDRMDLDGAGYLSSIKFLNSFGKTISDFELNQILVGKSDNYRDPSRYRFYLKSFIQKEGYEEGVYKETTYNFDYNNTEKLPNKNAMGQEDLYGYFLNKAQDNPFPYFPNLYIDVGSEDGNKIEYYPRKMISTTINGVDRIPNPNSVYYGTLSKVTFPSKGTLEVNYEINQFFNPLSSQNNVNGPGVRVNKLIYKDFDNSIKKIKQYEYKNFNNTSQSSGVLIHKPSFAYISNYAFDNNLDRKINQTKQFNENELFVKEYYINTITKEELNRRGVNNPETILKKMVNFSTTPMGPQQDIFGREIIYTNVLEKDILPTEESNGYIKYYNYYDDNRPEVNVVSGPTDDFTYLTPGSKNVFKANPDATRPWCCNGYYNNSISDYIKVGYGYVEKKGKDIYPFPSRSNFSSSNARKIGKLEKEEHYSSSGEKLIEKNYNYKLISKNSNINRNFKLGYLDTHYYEAKDPLKNRFEYLDNSFNPKLKNNAGLYFFSIDSLVSNQKIVVDNVKTTEFFNNNKLESEIIYDYSSSNHLQLTKQTTKNSKNEDIISEYSYPQDLVSNYEQNSIMKEMVYRNMVLNPVITRIRNGEKVLSEQRILYNYFPGTDGDLILPIFLFKSKEAMGEIVKTIDRKITYNSYDTQGNLTQYTLENGIPVSIIWGYRGQYPIAKIEGASLLEVSSFIQNLEIASNNGTLTKDSFTNLRTALPQAMITSYIYQPLIGVTSITGPNGQTEYYKYDAANRLQEIRNDRQEVLKTFQYNYKQP</sequence>
<evidence type="ECO:0000313" key="3">
    <source>
        <dbReference type="Proteomes" id="UP000254737"/>
    </source>
</evidence>
<organism evidence="2 3">
    <name type="scientific">Empedobacter falsenii</name>
    <dbReference type="NCBI Taxonomy" id="343874"/>
    <lineage>
        <taxon>Bacteria</taxon>
        <taxon>Pseudomonadati</taxon>
        <taxon>Bacteroidota</taxon>
        <taxon>Flavobacteriia</taxon>
        <taxon>Flavobacteriales</taxon>
        <taxon>Weeksellaceae</taxon>
        <taxon>Empedobacter</taxon>
    </lineage>
</organism>
<proteinExistence type="predicted"/>
<dbReference type="EMBL" id="UFXS01000001">
    <property type="protein sequence ID" value="STD59677.1"/>
    <property type="molecule type" value="Genomic_DNA"/>
</dbReference>
<dbReference type="RefSeq" id="WP_115001796.1">
    <property type="nucleotide sequence ID" value="NZ_UFXS01000001.1"/>
</dbReference>
<dbReference type="AlphaFoldDB" id="A0A376GMW2"/>
<feature type="chain" id="PRO_5016581387" evidence="1">
    <location>
        <begin position="21"/>
        <end position="1175"/>
    </location>
</feature>
<accession>A0A376GMW2</accession>
<evidence type="ECO:0000313" key="2">
    <source>
        <dbReference type="EMBL" id="STD59677.1"/>
    </source>
</evidence>
<name>A0A376GMW2_9FLAO</name>
<dbReference type="Proteomes" id="UP000254737">
    <property type="component" value="Unassembled WGS sequence"/>
</dbReference>
<protein>
    <submittedName>
        <fullName evidence="2">RHS Repeat</fullName>
    </submittedName>
</protein>